<keyword evidence="4 5" id="KW-0975">Bacterial flagellum</keyword>
<dbReference type="GO" id="GO:0007155">
    <property type="term" value="P:cell adhesion"/>
    <property type="evidence" value="ECO:0007669"/>
    <property type="project" value="InterPro"/>
</dbReference>
<dbReference type="HOGENOM" id="CLU_015182_0_0_9"/>
<evidence type="ECO:0000259" key="6">
    <source>
        <dbReference type="Pfam" id="PF02465"/>
    </source>
</evidence>
<protein>
    <recommendedName>
        <fullName evidence="5">Flagellar hook-associated protein 2</fullName>
        <shortName evidence="5">HAP2</shortName>
    </recommendedName>
    <alternativeName>
        <fullName evidence="5">Flagellar cap protein</fullName>
    </alternativeName>
</protein>
<evidence type="ECO:0000256" key="2">
    <source>
        <dbReference type="ARBA" id="ARBA00011255"/>
    </source>
</evidence>
<gene>
    <name evidence="8" type="ORF">CM240_1675</name>
</gene>
<dbReference type="KEGG" id="clt:CM240_1675"/>
<comment type="subcellular location">
    <subcellularLocation>
        <location evidence="5">Secreted</location>
    </subcellularLocation>
    <subcellularLocation>
        <location evidence="5">Bacterial flagellum</location>
    </subcellularLocation>
</comment>
<dbReference type="PATRIC" id="fig|1216932.3.peg.1669"/>
<evidence type="ECO:0000256" key="3">
    <source>
        <dbReference type="ARBA" id="ARBA00023054"/>
    </source>
</evidence>
<feature type="domain" description="Flagellar hook-associated protein 2 N-terminal" evidence="6">
    <location>
        <begin position="9"/>
        <end position="111"/>
    </location>
</feature>
<evidence type="ECO:0000256" key="4">
    <source>
        <dbReference type="ARBA" id="ARBA00023143"/>
    </source>
</evidence>
<dbReference type="Proteomes" id="UP000019426">
    <property type="component" value="Chromosome M2/40_rep1"/>
</dbReference>
<keyword evidence="5" id="KW-0964">Secreted</keyword>
<dbReference type="InterPro" id="IPR003481">
    <property type="entry name" value="FliD_N"/>
</dbReference>
<dbReference type="EMBL" id="HG917868">
    <property type="protein sequence ID" value="CDM68833.1"/>
    <property type="molecule type" value="Genomic_DNA"/>
</dbReference>
<organism evidence="8 9">
    <name type="scientific">Clostridium bornimense</name>
    <dbReference type="NCBI Taxonomy" id="1216932"/>
    <lineage>
        <taxon>Bacteria</taxon>
        <taxon>Bacillati</taxon>
        <taxon>Bacillota</taxon>
        <taxon>Clostridia</taxon>
        <taxon>Eubacteriales</taxon>
        <taxon>Clostridiaceae</taxon>
        <taxon>Clostridium</taxon>
    </lineage>
</organism>
<reference evidence="8 9" key="1">
    <citation type="submission" date="2013-11" db="EMBL/GenBank/DDBJ databases">
        <title>Complete genome sequence of Clostridum sp. M2/40.</title>
        <authorList>
            <person name="Wibberg D."/>
            <person name="Puehler A."/>
            <person name="Schlueter A."/>
        </authorList>
    </citation>
    <scope>NUCLEOTIDE SEQUENCE [LARGE SCALE GENOMIC DNA]</scope>
    <source>
        <strain evidence="9">M2/40</strain>
    </source>
</reference>
<dbReference type="RefSeq" id="WP_044038259.1">
    <property type="nucleotide sequence ID" value="NZ_HG917868.1"/>
</dbReference>
<comment type="subunit">
    <text evidence="2 5">Homopentamer.</text>
</comment>
<keyword evidence="8" id="KW-0282">Flagellum</keyword>
<evidence type="ECO:0000256" key="5">
    <source>
        <dbReference type="RuleBase" id="RU362066"/>
    </source>
</evidence>
<accession>W6RWU2</accession>
<proteinExistence type="inferred from homology"/>
<dbReference type="Pfam" id="PF02465">
    <property type="entry name" value="FliD_N"/>
    <property type="match status" value="1"/>
</dbReference>
<keyword evidence="8" id="KW-0969">Cilium</keyword>
<feature type="domain" description="Flagellar hook-associated protein 2 C-terminal" evidence="7">
    <location>
        <begin position="499"/>
        <end position="784"/>
    </location>
</feature>
<dbReference type="eggNOG" id="COG1345">
    <property type="taxonomic scope" value="Bacteria"/>
</dbReference>
<dbReference type="PANTHER" id="PTHR30288:SF0">
    <property type="entry name" value="FLAGELLAR HOOK-ASSOCIATED PROTEIN 2"/>
    <property type="match status" value="1"/>
</dbReference>
<dbReference type="InterPro" id="IPR040026">
    <property type="entry name" value="FliD"/>
</dbReference>
<name>W6RWU2_9CLOT</name>
<dbReference type="AlphaFoldDB" id="W6RWU2"/>
<keyword evidence="3" id="KW-0175">Coiled coil</keyword>
<dbReference type="OrthoDB" id="9776025at2"/>
<comment type="similarity">
    <text evidence="1 5">Belongs to the FliD family.</text>
</comment>
<dbReference type="GO" id="GO:0005576">
    <property type="term" value="C:extracellular region"/>
    <property type="evidence" value="ECO:0007669"/>
    <property type="project" value="UniProtKB-SubCell"/>
</dbReference>
<comment type="function">
    <text evidence="5">Required for morphogenesis and for the elongation of the flagellar filament by facilitating polymerization of the flagellin monomers at the tip of growing filament. Forms a capping structure, which prevents flagellin subunits (transported through the central channel of the flagellum) from leaking out without polymerization at the distal end.</text>
</comment>
<evidence type="ECO:0000313" key="9">
    <source>
        <dbReference type="Proteomes" id="UP000019426"/>
    </source>
</evidence>
<evidence type="ECO:0000256" key="1">
    <source>
        <dbReference type="ARBA" id="ARBA00009764"/>
    </source>
</evidence>
<dbReference type="GO" id="GO:0009421">
    <property type="term" value="C:bacterial-type flagellum filament cap"/>
    <property type="evidence" value="ECO:0007669"/>
    <property type="project" value="InterPro"/>
</dbReference>
<evidence type="ECO:0000313" key="8">
    <source>
        <dbReference type="EMBL" id="CDM68833.1"/>
    </source>
</evidence>
<sequence>MTRITGLATGLDVDSLVKSMVSLQQSRVDKAKQNLQTVTWKQTLYRDLMKEANEFKNKYFNVTSSSNMLSSKNLSTFKASGLSSTAGITVKPGTGSVKGTYSITVNSLAKEATVQGSKTIAFATGGTSKIPVNVTDSNNTINIEGTDITIDNKAYSTISDVASAYNDAISNDDSLKGKYVATVDSETNSIQIEKKIEIGADYKETIAVSGKDIEIELEEGSYTAEELTSKIQSALNKAIKNDNDLSNDENLKDIKVALNDDKKIVINKDNAEVGTTNYSQNITNKKQYTPQIVDGVNDTLKISIGGNTSIELKLDTTKNFTNPDGTLKTNEEIMIELSENLNDQLAQKGINNISFSNNGGKLSVTAETGEQVIITGNATSTLGLDSRFEVKGNTSTKMSDMLDAMGVTDKKVSFEINDVKFEYDFDGADANKTINEITKDIASKAGVNVNYSEVTKSFTMSSKNTGSDSTITLKDTNGNFLGALFGDGSQLDKTVEGSDAEIVMKTPNGEQTLQKNKNNFTIDGIEINLVKDPEGTPYTETFTVEGNVDEAVKNIKEVIDGYNSLITKMYTLTSEKKLSSYSPLTDEQKEEMTEKEIELWETKAKQGLLRNDTYLNKLSSALRSAVNTPVEGAGISMSDVGISFSTDYTSAPTIVLDEDKLKAALEENGDAVVSLFTQNNAEASVYTSDLTADERKDRMNNCGIFHRISDALNDALRTTRSESGNKGYLVDIAGFEGDSTNTLSKNLVKIQENIDTLLEKLTDAENKYYKQFAALETAMSKLNSQQAWLTQQFSSGS</sequence>
<keyword evidence="9" id="KW-1185">Reference proteome</keyword>
<dbReference type="GO" id="GO:0071973">
    <property type="term" value="P:bacterial-type flagellum-dependent cell motility"/>
    <property type="evidence" value="ECO:0007669"/>
    <property type="project" value="TreeGrafter"/>
</dbReference>
<dbReference type="Pfam" id="PF07195">
    <property type="entry name" value="FliD_C"/>
    <property type="match status" value="1"/>
</dbReference>
<evidence type="ECO:0000259" key="7">
    <source>
        <dbReference type="Pfam" id="PF07195"/>
    </source>
</evidence>
<dbReference type="InterPro" id="IPR010809">
    <property type="entry name" value="FliD_C"/>
</dbReference>
<dbReference type="PANTHER" id="PTHR30288">
    <property type="entry name" value="FLAGELLAR CAP/ASSEMBLY PROTEIN FLID"/>
    <property type="match status" value="1"/>
</dbReference>
<dbReference type="GO" id="GO:0009424">
    <property type="term" value="C:bacterial-type flagellum hook"/>
    <property type="evidence" value="ECO:0007669"/>
    <property type="project" value="UniProtKB-UniRule"/>
</dbReference>
<dbReference type="STRING" id="1216932.CM240_1675"/>
<keyword evidence="8" id="KW-0966">Cell projection</keyword>